<evidence type="ECO:0000313" key="6">
    <source>
        <dbReference type="Proteomes" id="UP000028681"/>
    </source>
</evidence>
<dbReference type="Pfam" id="PF00030">
    <property type="entry name" value="Crystall"/>
    <property type="match status" value="1"/>
</dbReference>
<dbReference type="PROSITE" id="PS51257">
    <property type="entry name" value="PROKAR_LIPOPROTEIN"/>
    <property type="match status" value="1"/>
</dbReference>
<keyword evidence="3" id="KW-0732">Signal</keyword>
<dbReference type="Proteomes" id="UP000028681">
    <property type="component" value="Chromosome"/>
</dbReference>
<reference evidence="5 6" key="1">
    <citation type="journal article" date="2012" name="PLoS ONE">
        <title>Edwardsiella comparative phylogenomics reveal the new intra/inter-species taxonomic relationships, virulence evolution and niche adaptation mechanisms.</title>
        <authorList>
            <person name="Yang M."/>
            <person name="Lv Y."/>
            <person name="Xiao J."/>
            <person name="Wu H."/>
            <person name="Zheng H."/>
            <person name="Liu Q."/>
            <person name="Zhang Y."/>
            <person name="Wang Q."/>
        </authorList>
    </citation>
    <scope>NUCLEOTIDE SEQUENCE [LARGE SCALE GENOMIC DNA]</scope>
    <source>
        <strain evidence="6">080813</strain>
    </source>
</reference>
<dbReference type="InterPro" id="IPR001064">
    <property type="entry name" value="Beta/gamma_crystallin"/>
</dbReference>
<accession>A0A076LYA9</accession>
<proteinExistence type="inferred from homology"/>
<dbReference type="SUPFAM" id="SSF49695">
    <property type="entry name" value="gamma-Crystallin-like"/>
    <property type="match status" value="1"/>
</dbReference>
<dbReference type="Gene3D" id="2.60.20.10">
    <property type="entry name" value="Crystallins"/>
    <property type="match status" value="1"/>
</dbReference>
<dbReference type="KEGG" id="ete:ETEE_3996"/>
<feature type="signal peptide" evidence="3">
    <location>
        <begin position="1"/>
        <end position="19"/>
    </location>
</feature>
<evidence type="ECO:0000313" key="5">
    <source>
        <dbReference type="EMBL" id="AIJ10404.1"/>
    </source>
</evidence>
<feature type="domain" description="Beta/gamma crystallin 'Greek key'" evidence="4">
    <location>
        <begin position="104"/>
        <end position="182"/>
    </location>
</feature>
<dbReference type="SMART" id="SM00247">
    <property type="entry name" value="XTALbg"/>
    <property type="match status" value="1"/>
</dbReference>
<dbReference type="EMBL" id="CP006664">
    <property type="protein sequence ID" value="AIJ10404.1"/>
    <property type="molecule type" value="Genomic_DNA"/>
</dbReference>
<dbReference type="InterPro" id="IPR011024">
    <property type="entry name" value="G_crystallin-like"/>
</dbReference>
<evidence type="ECO:0000259" key="4">
    <source>
        <dbReference type="SMART" id="SM00247"/>
    </source>
</evidence>
<protein>
    <recommendedName>
        <fullName evidence="4">Beta/gamma crystallin 'Greek key' domain-containing protein</fullName>
    </recommendedName>
</protein>
<organism evidence="5 6">
    <name type="scientific">Edwardsiella anguillarum ET080813</name>
    <dbReference type="NCBI Taxonomy" id="667120"/>
    <lineage>
        <taxon>Bacteria</taxon>
        <taxon>Pseudomonadati</taxon>
        <taxon>Pseudomonadota</taxon>
        <taxon>Gammaproteobacteria</taxon>
        <taxon>Enterobacterales</taxon>
        <taxon>Hafniaceae</taxon>
        <taxon>Edwardsiella</taxon>
    </lineage>
</organism>
<dbReference type="RefSeq" id="WP_034165657.1">
    <property type="nucleotide sequence ID" value="NZ_CP006664.1"/>
</dbReference>
<keyword evidence="2" id="KW-0677">Repeat</keyword>
<comment type="similarity">
    <text evidence="1">Belongs to the beta/gamma-crystallin family.</text>
</comment>
<dbReference type="AlphaFoldDB" id="A0A076LYA9"/>
<evidence type="ECO:0000256" key="1">
    <source>
        <dbReference type="ARBA" id="ARBA00009646"/>
    </source>
</evidence>
<dbReference type="GeneID" id="33941335"/>
<name>A0A076LYA9_9GAMM</name>
<sequence>MFRTLLVASLLTLGGCADASIIINNIDNTSGYRGGQGGGRIYICMLTPFSSVYADAARSEQIARYKVGQRCERGQGEGSLFCRPKDATCSTTTLDEGYSQGADRLMVYEDSRQRGASLSIDRDIPDLSRYRFADRISSFSVPQGWTVRFYEGTDYSGGYYTRSGGEQEATGFNDRVRSIRILSR</sequence>
<feature type="chain" id="PRO_5001715154" description="Beta/gamma crystallin 'Greek key' domain-containing protein" evidence="3">
    <location>
        <begin position="20"/>
        <end position="184"/>
    </location>
</feature>
<gene>
    <name evidence="5" type="ORF">ETEE_3996</name>
</gene>
<dbReference type="HOGENOM" id="CLU_123868_0_0_6"/>
<evidence type="ECO:0000256" key="2">
    <source>
        <dbReference type="ARBA" id="ARBA00022737"/>
    </source>
</evidence>
<evidence type="ECO:0000256" key="3">
    <source>
        <dbReference type="SAM" id="SignalP"/>
    </source>
</evidence>